<dbReference type="Proteomes" id="UP000801428">
    <property type="component" value="Unassembled WGS sequence"/>
</dbReference>
<gene>
    <name evidence="6" type="ORF">E8E13_002750</name>
</gene>
<evidence type="ECO:0000256" key="3">
    <source>
        <dbReference type="ARBA" id="ARBA00038502"/>
    </source>
</evidence>
<keyword evidence="1" id="KW-0808">Transferase</keyword>
<protein>
    <recommendedName>
        <fullName evidence="5">N-acetyltransferase domain-containing protein</fullName>
    </recommendedName>
</protein>
<dbReference type="InterPro" id="IPR051531">
    <property type="entry name" value="N-acetyltransferase"/>
</dbReference>
<sequence length="214" mass="23233">MPDPSTTAPAAPATPATPATPHPLFTTARLQIRPLIPSDAPSMSHHANNPRVSQHMSNTFPSPYTLDSATGWIAMNQTPPIYNWGICLSSAPAEVIGGCGLKPGADVQACGVEIGFWIGEEHWGKGYTTELLNGVVEFVFGSEEGRELSGQEKGWTRVWGWVFEGNVGSRRCFEKGGFRHEGTMRGAAVKKGVSIDLLVFGLVREEWEERRKGV</sequence>
<proteinExistence type="inferred from homology"/>
<dbReference type="PANTHER" id="PTHR43792:SF8">
    <property type="entry name" value="[RIBOSOMAL PROTEIN US5]-ALANINE N-ACETYLTRANSFERASE"/>
    <property type="match status" value="1"/>
</dbReference>
<evidence type="ECO:0000256" key="1">
    <source>
        <dbReference type="ARBA" id="ARBA00022679"/>
    </source>
</evidence>
<dbReference type="OrthoDB" id="630895at2759"/>
<evidence type="ECO:0000313" key="6">
    <source>
        <dbReference type="EMBL" id="KAF3004790.1"/>
    </source>
</evidence>
<evidence type="ECO:0000313" key="7">
    <source>
        <dbReference type="Proteomes" id="UP000801428"/>
    </source>
</evidence>
<feature type="region of interest" description="Disordered" evidence="4">
    <location>
        <begin position="1"/>
        <end position="22"/>
    </location>
</feature>
<dbReference type="EMBL" id="SWKU01000007">
    <property type="protein sequence ID" value="KAF3004790.1"/>
    <property type="molecule type" value="Genomic_DNA"/>
</dbReference>
<dbReference type="AlphaFoldDB" id="A0A9P4TH48"/>
<organism evidence="6 7">
    <name type="scientific">Curvularia kusanoi</name>
    <name type="common">Cochliobolus kusanoi</name>
    <dbReference type="NCBI Taxonomy" id="90978"/>
    <lineage>
        <taxon>Eukaryota</taxon>
        <taxon>Fungi</taxon>
        <taxon>Dikarya</taxon>
        <taxon>Ascomycota</taxon>
        <taxon>Pezizomycotina</taxon>
        <taxon>Dothideomycetes</taxon>
        <taxon>Pleosporomycetidae</taxon>
        <taxon>Pleosporales</taxon>
        <taxon>Pleosporineae</taxon>
        <taxon>Pleosporaceae</taxon>
        <taxon>Curvularia</taxon>
    </lineage>
</organism>
<feature type="compositionally biased region" description="Polar residues" evidence="4">
    <location>
        <begin position="45"/>
        <end position="56"/>
    </location>
</feature>
<dbReference type="Gene3D" id="3.40.630.30">
    <property type="match status" value="1"/>
</dbReference>
<name>A0A9P4TH48_CURKU</name>
<feature type="domain" description="N-acetyltransferase" evidence="5">
    <location>
        <begin position="30"/>
        <end position="196"/>
    </location>
</feature>
<dbReference type="Pfam" id="PF13302">
    <property type="entry name" value="Acetyltransf_3"/>
    <property type="match status" value="1"/>
</dbReference>
<evidence type="ECO:0000256" key="4">
    <source>
        <dbReference type="SAM" id="MobiDB-lite"/>
    </source>
</evidence>
<comment type="similarity">
    <text evidence="3">Belongs to the acetyltransferase family. RimJ subfamily.</text>
</comment>
<dbReference type="PROSITE" id="PS51186">
    <property type="entry name" value="GNAT"/>
    <property type="match status" value="1"/>
</dbReference>
<accession>A0A9P4TH48</accession>
<feature type="region of interest" description="Disordered" evidence="4">
    <location>
        <begin position="37"/>
        <end position="56"/>
    </location>
</feature>
<evidence type="ECO:0000256" key="2">
    <source>
        <dbReference type="ARBA" id="ARBA00023315"/>
    </source>
</evidence>
<dbReference type="InterPro" id="IPR000182">
    <property type="entry name" value="GNAT_dom"/>
</dbReference>
<dbReference type="GO" id="GO:0016747">
    <property type="term" value="F:acyltransferase activity, transferring groups other than amino-acyl groups"/>
    <property type="evidence" value="ECO:0007669"/>
    <property type="project" value="InterPro"/>
</dbReference>
<reference evidence="6" key="1">
    <citation type="submission" date="2019-04" db="EMBL/GenBank/DDBJ databases">
        <title>Sequencing of skin fungus with MAO and IRED activity.</title>
        <authorList>
            <person name="Marsaioli A.J."/>
            <person name="Bonatto J.M.C."/>
            <person name="Reis Junior O."/>
        </authorList>
    </citation>
    <scope>NUCLEOTIDE SEQUENCE</scope>
    <source>
        <strain evidence="6">30M1</strain>
    </source>
</reference>
<keyword evidence="7" id="KW-1185">Reference proteome</keyword>
<evidence type="ECO:0000259" key="5">
    <source>
        <dbReference type="PROSITE" id="PS51186"/>
    </source>
</evidence>
<comment type="caution">
    <text evidence="6">The sequence shown here is derived from an EMBL/GenBank/DDBJ whole genome shotgun (WGS) entry which is preliminary data.</text>
</comment>
<keyword evidence="2" id="KW-0012">Acyltransferase</keyword>
<dbReference type="InterPro" id="IPR016181">
    <property type="entry name" value="Acyl_CoA_acyltransferase"/>
</dbReference>
<dbReference type="PANTHER" id="PTHR43792">
    <property type="entry name" value="GNAT FAMILY, PUTATIVE (AFU_ORTHOLOGUE AFUA_3G00765)-RELATED-RELATED"/>
    <property type="match status" value="1"/>
</dbReference>
<dbReference type="SUPFAM" id="SSF55729">
    <property type="entry name" value="Acyl-CoA N-acyltransferases (Nat)"/>
    <property type="match status" value="1"/>
</dbReference>